<feature type="active site" evidence="9">
    <location>
        <position position="329"/>
    </location>
</feature>
<evidence type="ECO:0000256" key="7">
    <source>
        <dbReference type="ARBA" id="ARBA00023125"/>
    </source>
</evidence>
<dbReference type="Gene3D" id="3.90.120.10">
    <property type="entry name" value="DNA Methylase, subunit A, domain 2"/>
    <property type="match status" value="1"/>
</dbReference>
<dbReference type="GO" id="GO:0005634">
    <property type="term" value="C:nucleus"/>
    <property type="evidence" value="ECO:0007669"/>
    <property type="project" value="UniProtKB-SubCell"/>
</dbReference>
<reference evidence="12" key="2">
    <citation type="submission" date="2025-09" db="UniProtKB">
        <authorList>
            <consortium name="Ensembl"/>
        </authorList>
    </citation>
    <scope>IDENTIFICATION</scope>
</reference>
<dbReference type="SMART" id="SM00439">
    <property type="entry name" value="BAH"/>
    <property type="match status" value="1"/>
</dbReference>
<feature type="compositionally biased region" description="Basic residues" evidence="10">
    <location>
        <begin position="206"/>
        <end position="219"/>
    </location>
</feature>
<evidence type="ECO:0000313" key="12">
    <source>
        <dbReference type="Ensembl" id="ENSHCOP00000013420.1"/>
    </source>
</evidence>
<dbReference type="InterPro" id="IPR018117">
    <property type="entry name" value="C5_DNA_meth_AS"/>
</dbReference>
<dbReference type="FunFam" id="3.40.50.150:FF:000036">
    <property type="entry name" value="DNA (cytosine-5)-methyltransferase"/>
    <property type="match status" value="1"/>
</dbReference>
<dbReference type="InterPro" id="IPR050390">
    <property type="entry name" value="C5-Methyltransferase"/>
</dbReference>
<evidence type="ECO:0000256" key="8">
    <source>
        <dbReference type="ARBA" id="ARBA00023242"/>
    </source>
</evidence>
<evidence type="ECO:0000256" key="5">
    <source>
        <dbReference type="ARBA" id="ARBA00022679"/>
    </source>
</evidence>
<dbReference type="PROSITE" id="PS00094">
    <property type="entry name" value="C5_MTASE_1"/>
    <property type="match status" value="1"/>
</dbReference>
<feature type="domain" description="BAH" evidence="11">
    <location>
        <begin position="73"/>
        <end position="201"/>
    </location>
</feature>
<dbReference type="PROSITE" id="PS51679">
    <property type="entry name" value="SAM_MT_C5"/>
    <property type="match status" value="1"/>
</dbReference>
<reference evidence="12" key="1">
    <citation type="submission" date="2025-08" db="UniProtKB">
        <authorList>
            <consortium name="Ensembl"/>
        </authorList>
    </citation>
    <scope>IDENTIFICATION</scope>
</reference>
<keyword evidence="6 9" id="KW-0949">S-adenosyl-L-methionine</keyword>
<keyword evidence="8" id="KW-0539">Nucleus</keyword>
<dbReference type="Ensembl" id="ENSHCOT00000020735.1">
    <property type="protein sequence ID" value="ENSHCOP00000013420.1"/>
    <property type="gene ID" value="ENSHCOG00000016624.1"/>
</dbReference>
<name>A0A3Q3DIY0_HIPCM</name>
<dbReference type="Proteomes" id="UP000264820">
    <property type="component" value="Unplaced"/>
</dbReference>
<evidence type="ECO:0000256" key="6">
    <source>
        <dbReference type="ARBA" id="ARBA00022691"/>
    </source>
</evidence>
<evidence type="ECO:0000256" key="1">
    <source>
        <dbReference type="ARBA" id="ARBA00004123"/>
    </source>
</evidence>
<evidence type="ECO:0000256" key="4">
    <source>
        <dbReference type="ARBA" id="ARBA00022603"/>
    </source>
</evidence>
<dbReference type="InterPro" id="IPR001025">
    <property type="entry name" value="BAH_dom"/>
</dbReference>
<dbReference type="CDD" id="cd04711">
    <property type="entry name" value="BAH_Dnmt1_II"/>
    <property type="match status" value="1"/>
</dbReference>
<dbReference type="GO" id="GO:0044027">
    <property type="term" value="P:negative regulation of gene expression via chromosomal CpG island methylation"/>
    <property type="evidence" value="ECO:0007669"/>
    <property type="project" value="TreeGrafter"/>
</dbReference>
<evidence type="ECO:0000259" key="11">
    <source>
        <dbReference type="PROSITE" id="PS51038"/>
    </source>
</evidence>
<keyword evidence="4 9" id="KW-0489">Methyltransferase</keyword>
<dbReference type="PANTHER" id="PTHR10629:SF52">
    <property type="entry name" value="DNA (CYTOSINE-5)-METHYLTRANSFERASE 1"/>
    <property type="match status" value="1"/>
</dbReference>
<dbReference type="GO" id="GO:0003886">
    <property type="term" value="F:DNA (cytosine-5-)-methyltransferase activity"/>
    <property type="evidence" value="ECO:0007669"/>
    <property type="project" value="UniProtKB-EC"/>
</dbReference>
<dbReference type="GO" id="GO:0003677">
    <property type="term" value="F:DNA binding"/>
    <property type="evidence" value="ECO:0007669"/>
    <property type="project" value="UniProtKB-KW"/>
</dbReference>
<dbReference type="FunFam" id="2.30.30.490:FF:000004">
    <property type="entry name" value="DNA (cytosine-5)-methyltransferase"/>
    <property type="match status" value="1"/>
</dbReference>
<organism evidence="12 13">
    <name type="scientific">Hippocampus comes</name>
    <name type="common">Tiger tail seahorse</name>
    <dbReference type="NCBI Taxonomy" id="109280"/>
    <lineage>
        <taxon>Eukaryota</taxon>
        <taxon>Metazoa</taxon>
        <taxon>Chordata</taxon>
        <taxon>Craniata</taxon>
        <taxon>Vertebrata</taxon>
        <taxon>Euteleostomi</taxon>
        <taxon>Actinopterygii</taxon>
        <taxon>Neopterygii</taxon>
        <taxon>Teleostei</taxon>
        <taxon>Neoteleostei</taxon>
        <taxon>Acanthomorphata</taxon>
        <taxon>Syngnathiaria</taxon>
        <taxon>Syngnathiformes</taxon>
        <taxon>Syngnathoidei</taxon>
        <taxon>Syngnathidae</taxon>
        <taxon>Hippocampus</taxon>
    </lineage>
</organism>
<sequence>MREREKPCVFEPLDEEHVSKALYALACFKGEQFRVGDGVYMPPEAFNFSVKAASPVKRSHRKEDVDEDLYPEYYRKSSDYIKGSNQDAPDPFRIGRIKEIFCHRRSNGKADLAEVKLRLYKFYRPENTHKGVKASYHTDVNQLYWSDEEVTVNMADVLGRCHVEYGEDLTESVHEYSNGGPDRFYFLEAYNAKTKSFEDPPNHARSAAHKGKGKGKGKGKSSAAQEKAEQPTESQTPKVHKYRTLDVFSGCGGLSEGFHQAGISQTEWAIEMWEPAAQAFRLNNPGTTVFTEDCNVLLKLVMSGEKTNSLGQKLPQKGDVEMLCGGPPCQGFSGMNRFNSRTYSKFKNSLVVSYLSYCDYYRPKFFLLENVRNFVSFKSSMVLKLTLRCLVRMGYQCTFGVLQAGQYGVAQTRRRAIILAAAPGEKLPFYPEPLHVFAPRAVSLILASGRATITVRDTMSDLPEIRNGAAALEISYTGEPQSWFQRQIRGTQYQPILRDHVCKVREHARRVNVFGLNLAFEHGCGVLFLAVFQNG</sequence>
<evidence type="ECO:0000256" key="10">
    <source>
        <dbReference type="SAM" id="MobiDB-lite"/>
    </source>
</evidence>
<keyword evidence="5 9" id="KW-0808">Transferase</keyword>
<dbReference type="InterPro" id="IPR001525">
    <property type="entry name" value="C5_MeTfrase"/>
</dbReference>
<dbReference type="InterPro" id="IPR029063">
    <property type="entry name" value="SAM-dependent_MTases_sf"/>
</dbReference>
<proteinExistence type="inferred from homology"/>
<dbReference type="EC" id="2.1.1.37" evidence="2"/>
<dbReference type="InterPro" id="IPR043151">
    <property type="entry name" value="BAH_sf"/>
</dbReference>
<evidence type="ECO:0000313" key="13">
    <source>
        <dbReference type="Proteomes" id="UP000264820"/>
    </source>
</evidence>
<accession>A0A3Q3DIY0</accession>
<dbReference type="PRINTS" id="PR00105">
    <property type="entry name" value="C5METTRFRASE"/>
</dbReference>
<feature type="region of interest" description="Disordered" evidence="10">
    <location>
        <begin position="196"/>
        <end position="239"/>
    </location>
</feature>
<dbReference type="GO" id="GO:0003682">
    <property type="term" value="F:chromatin binding"/>
    <property type="evidence" value="ECO:0007669"/>
    <property type="project" value="InterPro"/>
</dbReference>
<dbReference type="PANTHER" id="PTHR10629">
    <property type="entry name" value="CYTOSINE-SPECIFIC METHYLTRANSFERASE"/>
    <property type="match status" value="1"/>
</dbReference>
<dbReference type="GO" id="GO:0032259">
    <property type="term" value="P:methylation"/>
    <property type="evidence" value="ECO:0007669"/>
    <property type="project" value="UniProtKB-KW"/>
</dbReference>
<keyword evidence="7" id="KW-0238">DNA-binding</keyword>
<dbReference type="GeneTree" id="ENSGT00390000005100"/>
<comment type="subcellular location">
    <subcellularLocation>
        <location evidence="1">Nucleus</location>
    </subcellularLocation>
</comment>
<dbReference type="Gene3D" id="2.30.30.490">
    <property type="match status" value="1"/>
</dbReference>
<dbReference type="Gene3D" id="3.40.50.150">
    <property type="entry name" value="Vaccinia Virus protein VP39"/>
    <property type="match status" value="1"/>
</dbReference>
<dbReference type="SUPFAM" id="SSF53335">
    <property type="entry name" value="S-adenosyl-L-methionine-dependent methyltransferases"/>
    <property type="match status" value="1"/>
</dbReference>
<dbReference type="Pfam" id="PF00145">
    <property type="entry name" value="DNA_methylase"/>
    <property type="match status" value="1"/>
</dbReference>
<dbReference type="AlphaFoldDB" id="A0A3Q3DIY0"/>
<evidence type="ECO:0000256" key="2">
    <source>
        <dbReference type="ARBA" id="ARBA00011975"/>
    </source>
</evidence>
<dbReference type="Pfam" id="PF01426">
    <property type="entry name" value="BAH"/>
    <property type="match status" value="1"/>
</dbReference>
<protein>
    <recommendedName>
        <fullName evidence="3">DNA (cytosine-5)-methyltransferase 1</fullName>
        <ecNumber evidence="2">2.1.1.37</ecNumber>
    </recommendedName>
</protein>
<dbReference type="PROSITE" id="PS51038">
    <property type="entry name" value="BAH"/>
    <property type="match status" value="1"/>
</dbReference>
<comment type="similarity">
    <text evidence="9">Belongs to the class I-like SAM-binding methyltransferase superfamily. C5-methyltransferase family.</text>
</comment>
<evidence type="ECO:0000256" key="3">
    <source>
        <dbReference type="ARBA" id="ARBA00020876"/>
    </source>
</evidence>
<keyword evidence="13" id="KW-1185">Reference proteome</keyword>
<evidence type="ECO:0000256" key="9">
    <source>
        <dbReference type="PROSITE-ProRule" id="PRU01016"/>
    </source>
</evidence>